<dbReference type="PROSITE" id="PS51177">
    <property type="entry name" value="LUMAZINE_BIND"/>
    <property type="match status" value="2"/>
</dbReference>
<evidence type="ECO:0000256" key="9">
    <source>
        <dbReference type="NCBIfam" id="TIGR00187"/>
    </source>
</evidence>
<evidence type="ECO:0000256" key="8">
    <source>
        <dbReference type="ARBA" id="ARBA00022737"/>
    </source>
</evidence>
<evidence type="ECO:0000256" key="10">
    <source>
        <dbReference type="PROSITE-ProRule" id="PRU00524"/>
    </source>
</evidence>
<comment type="pathway">
    <text evidence="3">Cofactor biosynthesis; riboflavin biosynthesis; riboflavin from 2-hydroxy-3-oxobutyl phosphate and 5-amino-6-(D-ribitylamino)uracil: step 2/2.</text>
</comment>
<feature type="repeat" description="Lumazine-binding" evidence="10">
    <location>
        <begin position="108"/>
        <end position="204"/>
    </location>
</feature>
<dbReference type="NCBIfam" id="TIGR00187">
    <property type="entry name" value="ribE"/>
    <property type="match status" value="1"/>
</dbReference>
<feature type="repeat" description="Lumazine-binding" evidence="10">
    <location>
        <begin position="12"/>
        <end position="107"/>
    </location>
</feature>
<protein>
    <recommendedName>
        <fullName evidence="5 9">Riboflavin synthase</fullName>
        <ecNumber evidence="4 9">2.5.1.9</ecNumber>
    </recommendedName>
</protein>
<dbReference type="Pfam" id="PF00677">
    <property type="entry name" value="Lum_binding"/>
    <property type="match status" value="2"/>
</dbReference>
<evidence type="ECO:0000313" key="12">
    <source>
        <dbReference type="EMBL" id="GLK50063.1"/>
    </source>
</evidence>
<dbReference type="InterPro" id="IPR026017">
    <property type="entry name" value="Lumazine-bd_dom"/>
</dbReference>
<dbReference type="SUPFAM" id="SSF63380">
    <property type="entry name" value="Riboflavin synthase domain-like"/>
    <property type="match status" value="2"/>
</dbReference>
<accession>A0ABQ5TCH4</accession>
<proteinExistence type="predicted"/>
<dbReference type="InterPro" id="IPR017938">
    <property type="entry name" value="Riboflavin_synthase-like_b-brl"/>
</dbReference>
<keyword evidence="8" id="KW-0677">Repeat</keyword>
<dbReference type="CDD" id="cd00402">
    <property type="entry name" value="Riboflavin_synthase_like"/>
    <property type="match status" value="1"/>
</dbReference>
<reference evidence="12" key="2">
    <citation type="submission" date="2023-01" db="EMBL/GenBank/DDBJ databases">
        <authorList>
            <person name="Sun Q."/>
            <person name="Evtushenko L."/>
        </authorList>
    </citation>
    <scope>NUCLEOTIDE SEQUENCE</scope>
    <source>
        <strain evidence="12">VKM B-1499</strain>
    </source>
</reference>
<dbReference type="NCBIfam" id="NF006767">
    <property type="entry name" value="PRK09289.1"/>
    <property type="match status" value="1"/>
</dbReference>
<dbReference type="InterPro" id="IPR001783">
    <property type="entry name" value="Lumazine-bd"/>
</dbReference>
<reference evidence="12" key="1">
    <citation type="journal article" date="2014" name="Int. J. Syst. Evol. Microbiol.">
        <title>Complete genome of a new Firmicutes species belonging to the dominant human colonic microbiota ('Ruminococcus bicirculans') reveals two chromosomes and a selective capacity to utilize plant glucans.</title>
        <authorList>
            <consortium name="NISC Comparative Sequencing Program"/>
            <person name="Wegmann U."/>
            <person name="Louis P."/>
            <person name="Goesmann A."/>
            <person name="Henrissat B."/>
            <person name="Duncan S.H."/>
            <person name="Flint H.J."/>
        </authorList>
    </citation>
    <scope>NUCLEOTIDE SEQUENCE</scope>
    <source>
        <strain evidence="12">VKM B-1499</strain>
    </source>
</reference>
<keyword evidence="13" id="KW-1185">Reference proteome</keyword>
<feature type="domain" description="Lumazine-binding" evidence="11">
    <location>
        <begin position="12"/>
        <end position="107"/>
    </location>
</feature>
<comment type="function">
    <text evidence="2">Catalyzes the dismutation of two molecules of 6,7-dimethyl-8-ribityllumazine, resulting in the formation of riboflavin and 5-amino-6-(D-ribitylamino)uracil.</text>
</comment>
<keyword evidence="7" id="KW-0808">Transferase</keyword>
<comment type="caution">
    <text evidence="12">The sequence shown here is derived from an EMBL/GenBank/DDBJ whole genome shotgun (WGS) entry which is preliminary data.</text>
</comment>
<dbReference type="PANTHER" id="PTHR21098">
    <property type="entry name" value="RIBOFLAVIN SYNTHASE ALPHA CHAIN"/>
    <property type="match status" value="1"/>
</dbReference>
<gene>
    <name evidence="12" type="ORF">GCM10017620_30370</name>
</gene>
<sequence length="207" mass="22216">MFSGPEGASAEMFTGIVTDIGRVRDVRETERDRRYEIQTAWDVSGIDLGASISHAGCCLTVTEKGADWFAVEVSNETLSKTTLGGWKAGDGINLERAAKLGDEMGGHVVSGHVDGLGRVVSITPEGGSHRVEVEAPAPLHRYIAAKGSITVDGVSLTVNSVEGRVFSLNIIPHTWDVTTLGRLKVGDPVNLEIDMLARYLARWQETA</sequence>
<evidence type="ECO:0000256" key="4">
    <source>
        <dbReference type="ARBA" id="ARBA00012827"/>
    </source>
</evidence>
<keyword evidence="6" id="KW-0686">Riboflavin biosynthesis</keyword>
<dbReference type="NCBIfam" id="NF009566">
    <property type="entry name" value="PRK13020.1"/>
    <property type="match status" value="1"/>
</dbReference>
<evidence type="ECO:0000256" key="2">
    <source>
        <dbReference type="ARBA" id="ARBA00002803"/>
    </source>
</evidence>
<evidence type="ECO:0000259" key="11">
    <source>
        <dbReference type="PROSITE" id="PS51177"/>
    </source>
</evidence>
<evidence type="ECO:0000313" key="13">
    <source>
        <dbReference type="Proteomes" id="UP001143509"/>
    </source>
</evidence>
<evidence type="ECO:0000256" key="7">
    <source>
        <dbReference type="ARBA" id="ARBA00022679"/>
    </source>
</evidence>
<dbReference type="PANTHER" id="PTHR21098:SF12">
    <property type="entry name" value="RIBOFLAVIN SYNTHASE"/>
    <property type="match status" value="1"/>
</dbReference>
<name>A0ABQ5TCH4_9CAUL</name>
<evidence type="ECO:0000256" key="5">
    <source>
        <dbReference type="ARBA" id="ARBA00013950"/>
    </source>
</evidence>
<comment type="catalytic activity">
    <reaction evidence="1">
        <text>2 6,7-dimethyl-8-(1-D-ribityl)lumazine + H(+) = 5-amino-6-(D-ribitylamino)uracil + riboflavin</text>
        <dbReference type="Rhea" id="RHEA:20772"/>
        <dbReference type="ChEBI" id="CHEBI:15378"/>
        <dbReference type="ChEBI" id="CHEBI:15934"/>
        <dbReference type="ChEBI" id="CHEBI:57986"/>
        <dbReference type="ChEBI" id="CHEBI:58201"/>
        <dbReference type="EC" id="2.5.1.9"/>
    </reaction>
</comment>
<evidence type="ECO:0000256" key="6">
    <source>
        <dbReference type="ARBA" id="ARBA00022619"/>
    </source>
</evidence>
<dbReference type="EC" id="2.5.1.9" evidence="4 9"/>
<dbReference type="Proteomes" id="UP001143509">
    <property type="component" value="Unassembled WGS sequence"/>
</dbReference>
<dbReference type="InterPro" id="IPR023366">
    <property type="entry name" value="ATP_synth_asu-like_sf"/>
</dbReference>
<evidence type="ECO:0000256" key="1">
    <source>
        <dbReference type="ARBA" id="ARBA00000968"/>
    </source>
</evidence>
<evidence type="ECO:0000256" key="3">
    <source>
        <dbReference type="ARBA" id="ARBA00004887"/>
    </source>
</evidence>
<organism evidence="12 13">
    <name type="scientific">Brevundimonas intermedia</name>
    <dbReference type="NCBI Taxonomy" id="74315"/>
    <lineage>
        <taxon>Bacteria</taxon>
        <taxon>Pseudomonadati</taxon>
        <taxon>Pseudomonadota</taxon>
        <taxon>Alphaproteobacteria</taxon>
        <taxon>Caulobacterales</taxon>
        <taxon>Caulobacteraceae</taxon>
        <taxon>Brevundimonas</taxon>
    </lineage>
</organism>
<dbReference type="PIRSF" id="PIRSF000498">
    <property type="entry name" value="Riboflavin_syn_A"/>
    <property type="match status" value="1"/>
</dbReference>
<dbReference type="Gene3D" id="2.40.30.20">
    <property type="match status" value="2"/>
</dbReference>
<feature type="domain" description="Lumazine-binding" evidence="11">
    <location>
        <begin position="108"/>
        <end position="204"/>
    </location>
</feature>
<dbReference type="EMBL" id="BSFD01000011">
    <property type="protein sequence ID" value="GLK50063.1"/>
    <property type="molecule type" value="Genomic_DNA"/>
</dbReference>